<evidence type="ECO:0000256" key="6">
    <source>
        <dbReference type="ARBA" id="ARBA00034303"/>
    </source>
</evidence>
<evidence type="ECO:0008006" key="11">
    <source>
        <dbReference type="Google" id="ProtNLM"/>
    </source>
</evidence>
<sequence length="297" mass="33022">MPLRTDSTANPTPPPPTKPLSSFTRLSKAVRLYEPPSPSSSSSTAPASPTAPTTILFCSWMNASSKHVQYYATWYSTRFPHARIILVSITTAQFMLDSEAKRRSDVSPAVTALLARPQTNERLLVHAVSNGGMKRLYGIAAVYRAATGNALPAKAVVSDSAPGIPQFRRDMYALGMGAKKFSWLVWLPYMLVVLVSTACVYVLVNWLPVWVMRELVWGPTEGLNSTELVDRETVRGFVYSKEDLAIDWRHVEAFAGVAEERGWRVERMLVEDAHHAQLFRGKGGEKDYWGVYREGLG</sequence>
<evidence type="ECO:0000256" key="5">
    <source>
        <dbReference type="ARBA" id="ARBA00023242"/>
    </source>
</evidence>
<dbReference type="Proteomes" id="UP000431533">
    <property type="component" value="Unassembled WGS sequence"/>
</dbReference>
<feature type="non-terminal residue" evidence="9">
    <location>
        <position position="297"/>
    </location>
</feature>
<dbReference type="PANTHER" id="PTHR12265">
    <property type="entry name" value="TRANSMEMBRANE PROTEIN 53"/>
    <property type="match status" value="1"/>
</dbReference>
<dbReference type="SUPFAM" id="SSF53474">
    <property type="entry name" value="alpha/beta-Hydrolases"/>
    <property type="match status" value="1"/>
</dbReference>
<feature type="compositionally biased region" description="Polar residues" evidence="7">
    <location>
        <begin position="1"/>
        <end position="10"/>
    </location>
</feature>
<organism evidence="9 10">
    <name type="scientific">Lachnellula hyalina</name>
    <dbReference type="NCBI Taxonomy" id="1316788"/>
    <lineage>
        <taxon>Eukaryota</taxon>
        <taxon>Fungi</taxon>
        <taxon>Dikarya</taxon>
        <taxon>Ascomycota</taxon>
        <taxon>Pezizomycotina</taxon>
        <taxon>Leotiomycetes</taxon>
        <taxon>Helotiales</taxon>
        <taxon>Lachnaceae</taxon>
        <taxon>Lachnellula</taxon>
    </lineage>
</organism>
<dbReference type="EMBL" id="QGMH01000171">
    <property type="protein sequence ID" value="TVY23598.1"/>
    <property type="molecule type" value="Genomic_DNA"/>
</dbReference>
<reference evidence="9 10" key="1">
    <citation type="submission" date="2018-05" db="EMBL/GenBank/DDBJ databases">
        <title>Genome sequencing and assembly of the regulated plant pathogen Lachnellula willkommii and related sister species for the development of diagnostic species identification markers.</title>
        <authorList>
            <person name="Giroux E."/>
            <person name="Bilodeau G."/>
        </authorList>
    </citation>
    <scope>NUCLEOTIDE SEQUENCE [LARGE SCALE GENOMIC DNA]</scope>
    <source>
        <strain evidence="9 10">CBS 185.66</strain>
    </source>
</reference>
<dbReference type="GO" id="GO:0005640">
    <property type="term" value="C:nuclear outer membrane"/>
    <property type="evidence" value="ECO:0007669"/>
    <property type="project" value="UniProtKB-SubCell"/>
</dbReference>
<dbReference type="InterPro" id="IPR008547">
    <property type="entry name" value="DUF829_TMEM53"/>
</dbReference>
<proteinExistence type="inferred from homology"/>
<evidence type="ECO:0000256" key="2">
    <source>
        <dbReference type="ARBA" id="ARBA00022692"/>
    </source>
</evidence>
<accession>A0A8H8QVS3</accession>
<dbReference type="GeneID" id="41988337"/>
<dbReference type="OrthoDB" id="77878at2759"/>
<evidence type="ECO:0000313" key="9">
    <source>
        <dbReference type="EMBL" id="TVY23598.1"/>
    </source>
</evidence>
<comment type="caution">
    <text evidence="9">The sequence shown here is derived from an EMBL/GenBank/DDBJ whole genome shotgun (WGS) entry which is preliminary data.</text>
</comment>
<evidence type="ECO:0000256" key="1">
    <source>
        <dbReference type="ARBA" id="ARBA00007387"/>
    </source>
</evidence>
<dbReference type="InterPro" id="IPR029058">
    <property type="entry name" value="AB_hydrolase_fold"/>
</dbReference>
<dbReference type="AlphaFoldDB" id="A0A8H8QVS3"/>
<keyword evidence="5" id="KW-0539">Nucleus</keyword>
<keyword evidence="3 8" id="KW-1133">Transmembrane helix</keyword>
<comment type="similarity">
    <text evidence="1">Belongs to the TMEM53 family.</text>
</comment>
<feature type="transmembrane region" description="Helical" evidence="8">
    <location>
        <begin position="183"/>
        <end position="204"/>
    </location>
</feature>
<evidence type="ECO:0000256" key="3">
    <source>
        <dbReference type="ARBA" id="ARBA00022989"/>
    </source>
</evidence>
<comment type="subcellular location">
    <subcellularLocation>
        <location evidence="6">Nucleus outer membrane</location>
        <topology evidence="6">Single-pass membrane protein</topology>
    </subcellularLocation>
</comment>
<evidence type="ECO:0000313" key="10">
    <source>
        <dbReference type="Proteomes" id="UP000431533"/>
    </source>
</evidence>
<evidence type="ECO:0000256" key="8">
    <source>
        <dbReference type="SAM" id="Phobius"/>
    </source>
</evidence>
<evidence type="ECO:0000256" key="7">
    <source>
        <dbReference type="SAM" id="MobiDB-lite"/>
    </source>
</evidence>
<gene>
    <name evidence="9" type="ORF">LHYA1_G008139</name>
</gene>
<protein>
    <recommendedName>
        <fullName evidence="11">Indole-diterpene biosynthesis protein PaxU</fullName>
    </recommendedName>
</protein>
<dbReference type="PANTHER" id="PTHR12265:SF30">
    <property type="entry name" value="TRANSMEMBRANE PROTEIN 53"/>
    <property type="match status" value="1"/>
</dbReference>
<name>A0A8H8QVS3_9HELO</name>
<dbReference type="Pfam" id="PF05705">
    <property type="entry name" value="DUF829"/>
    <property type="match status" value="1"/>
</dbReference>
<keyword evidence="4 8" id="KW-0472">Membrane</keyword>
<keyword evidence="2 8" id="KW-0812">Transmembrane</keyword>
<feature type="region of interest" description="Disordered" evidence="7">
    <location>
        <begin position="1"/>
        <end position="22"/>
    </location>
</feature>
<dbReference type="RefSeq" id="XP_031002386.1">
    <property type="nucleotide sequence ID" value="XM_031153059.1"/>
</dbReference>
<evidence type="ECO:0000256" key="4">
    <source>
        <dbReference type="ARBA" id="ARBA00023136"/>
    </source>
</evidence>
<keyword evidence="10" id="KW-1185">Reference proteome</keyword>